<evidence type="ECO:0000313" key="4">
    <source>
        <dbReference type="EMBL" id="AOY82996.1"/>
    </source>
</evidence>
<dbReference type="Gene3D" id="3.40.50.300">
    <property type="entry name" value="P-loop containing nucleotide triphosphate hydrolases"/>
    <property type="match status" value="1"/>
</dbReference>
<feature type="domain" description="NACHT" evidence="3">
    <location>
        <begin position="143"/>
        <end position="263"/>
    </location>
</feature>
<dbReference type="InterPro" id="IPR027417">
    <property type="entry name" value="P-loop_NTPase"/>
</dbReference>
<dbReference type="PROSITE" id="PS50837">
    <property type="entry name" value="NACHT"/>
    <property type="match status" value="1"/>
</dbReference>
<feature type="transmembrane region" description="Helical" evidence="2">
    <location>
        <begin position="498"/>
        <end position="519"/>
    </location>
</feature>
<evidence type="ECO:0000256" key="1">
    <source>
        <dbReference type="SAM" id="MobiDB-lite"/>
    </source>
</evidence>
<dbReference type="InterPro" id="IPR007111">
    <property type="entry name" value="NACHT_NTPase"/>
</dbReference>
<dbReference type="SUPFAM" id="SSF52540">
    <property type="entry name" value="P-loop containing nucleoside triphosphate hydrolases"/>
    <property type="match status" value="1"/>
</dbReference>
<dbReference type="Proteomes" id="UP000176944">
    <property type="component" value="Chromosome"/>
</dbReference>
<dbReference type="EMBL" id="CP017708">
    <property type="protein sequence ID" value="AOY82996.1"/>
    <property type="molecule type" value="Genomic_DNA"/>
</dbReference>
<feature type="region of interest" description="Disordered" evidence="1">
    <location>
        <begin position="1"/>
        <end position="34"/>
    </location>
</feature>
<keyword evidence="2" id="KW-1133">Transmembrane helix</keyword>
<evidence type="ECO:0000259" key="3">
    <source>
        <dbReference type="PROSITE" id="PS50837"/>
    </source>
</evidence>
<proteinExistence type="predicted"/>
<gene>
    <name evidence="4" type="ORF">BJP36_26855</name>
</gene>
<feature type="compositionally biased region" description="Polar residues" evidence="1">
    <location>
        <begin position="8"/>
        <end position="24"/>
    </location>
</feature>
<feature type="transmembrane region" description="Helical" evidence="2">
    <location>
        <begin position="525"/>
        <end position="546"/>
    </location>
</feature>
<protein>
    <submittedName>
        <fullName evidence="4">NACHT domain-containing protein</fullName>
    </submittedName>
</protein>
<sequence length="611" mass="69658">MSEPPSHDPNSQHSQPEPSVQQRNSGSSGVGQQAAGTAKGIFQFQWIGNTFNFFFGGASESFTPQQEEHNRKALLAKVKNYWIKGVLEKSLYHQVLIELGLEERPDAIPHPLSEISEIDEDSPQPLREGTKVIEIFDKIGTGATLLILGEPGSGKTTTLLKLAQDLIARAEQDTNQLIPVVFNLSYWTNKRDMIPDWLLEKVGNKSYLPKEIRETLVKKRRLLPFADWLVEELGNKYDVPNKIGKTLVKKQRLLPLLDGLDEVKVEYRDDCIATLNKFKQDYGAELVVCSRIKDYEALSNRLNFQQAVYIRLLTSKQVGHYLDSFGDYFTGLRTLIKKDKEWKKLAQSPLMLNIMTLAYQGVAVEDLPRIDVVEERRKQLFDAYIKKMFKRRKTNQRYKKAQVKHWLIWMAQRMVEESQTVFLIEKMQPYWLVNIKQKRIYRLMGGLMAALMFGLMAALMFGLMAALMFGLMFGLIFRLEDSEIETKITLNQGIRKSLCNAITVSLKVWLMVVLTGGLMGGLMGGLTGGLTGGLMVGLIEGLFLGLMNGGQACIQHFSLRLVLYFNNCIPWNYARFLDYAADRIFLQKVGGGYIFIHRMLMEHFAEMKPEN</sequence>
<dbReference type="AlphaFoldDB" id="A0A1D9G5W1"/>
<name>A0A1D9G5W1_MOOP1</name>
<evidence type="ECO:0000256" key="2">
    <source>
        <dbReference type="SAM" id="Phobius"/>
    </source>
</evidence>
<reference evidence="5" key="1">
    <citation type="submission" date="2016-10" db="EMBL/GenBank/DDBJ databases">
        <title>Comparative genomics uncovers the prolific and rare metabolic potential of the cyanobacterial genus Moorea.</title>
        <authorList>
            <person name="Leao T."/>
            <person name="Castelao G."/>
            <person name="Korobeynikov A."/>
            <person name="Monroe E.A."/>
            <person name="Podell S."/>
            <person name="Glukhov E."/>
            <person name="Allen E."/>
            <person name="Gerwick W.H."/>
            <person name="Gerwick L."/>
        </authorList>
    </citation>
    <scope>NUCLEOTIDE SEQUENCE [LARGE SCALE GENOMIC DNA]</scope>
    <source>
        <strain evidence="5">JHB</strain>
    </source>
</reference>
<keyword evidence="2" id="KW-0472">Membrane</keyword>
<feature type="compositionally biased region" description="Low complexity" evidence="1">
    <location>
        <begin position="25"/>
        <end position="34"/>
    </location>
</feature>
<evidence type="ECO:0000313" key="5">
    <source>
        <dbReference type="Proteomes" id="UP000176944"/>
    </source>
</evidence>
<organism evidence="4 5">
    <name type="scientific">Moorena producens (strain JHB)</name>
    <dbReference type="NCBI Taxonomy" id="1454205"/>
    <lineage>
        <taxon>Bacteria</taxon>
        <taxon>Bacillati</taxon>
        <taxon>Cyanobacteriota</taxon>
        <taxon>Cyanophyceae</taxon>
        <taxon>Coleofasciculales</taxon>
        <taxon>Coleofasciculaceae</taxon>
        <taxon>Moorena</taxon>
    </lineage>
</organism>
<feature type="transmembrane region" description="Helical" evidence="2">
    <location>
        <begin position="444"/>
        <end position="477"/>
    </location>
</feature>
<accession>A0A1D9G5W1</accession>
<keyword evidence="2" id="KW-0812">Transmembrane</keyword>